<proteinExistence type="predicted"/>
<feature type="non-terminal residue" evidence="1">
    <location>
        <position position="81"/>
    </location>
</feature>
<organism evidence="1">
    <name type="scientific">Arion vulgaris</name>
    <dbReference type="NCBI Taxonomy" id="1028688"/>
    <lineage>
        <taxon>Eukaryota</taxon>
        <taxon>Metazoa</taxon>
        <taxon>Spiralia</taxon>
        <taxon>Lophotrochozoa</taxon>
        <taxon>Mollusca</taxon>
        <taxon>Gastropoda</taxon>
        <taxon>Heterobranchia</taxon>
        <taxon>Euthyneura</taxon>
        <taxon>Panpulmonata</taxon>
        <taxon>Eupulmonata</taxon>
        <taxon>Stylommatophora</taxon>
        <taxon>Helicina</taxon>
        <taxon>Arionoidea</taxon>
        <taxon>Arionidae</taxon>
        <taxon>Arion</taxon>
    </lineage>
</organism>
<sequence>VIEWIQKIIGEFKTEDFRGEVVHYLQRQRRAQGHSVTWCPVTAESSTDVTHQPITSGSEDALCWFFRMPLQPPSAYPAGSV</sequence>
<evidence type="ECO:0000313" key="1">
    <source>
        <dbReference type="EMBL" id="CEK99832.1"/>
    </source>
</evidence>
<name>A0A0B7C3S6_9EUPU</name>
<protein>
    <submittedName>
        <fullName evidence="1">Uncharacterized protein</fullName>
    </submittedName>
</protein>
<accession>A0A0B7C3S6</accession>
<reference evidence="1" key="1">
    <citation type="submission" date="2014-12" db="EMBL/GenBank/DDBJ databases">
        <title>Insight into the proteome of Arion vulgaris.</title>
        <authorList>
            <person name="Aradska J."/>
            <person name="Bulat T."/>
            <person name="Smidak R."/>
            <person name="Sarate P."/>
            <person name="Gangsoo J."/>
            <person name="Sialana F."/>
            <person name="Bilban M."/>
            <person name="Lubec G."/>
        </authorList>
    </citation>
    <scope>NUCLEOTIDE SEQUENCE</scope>
    <source>
        <tissue evidence="1">Skin</tissue>
    </source>
</reference>
<dbReference type="AlphaFoldDB" id="A0A0B7C3S6"/>
<gene>
    <name evidence="1" type="primary">ORF222243</name>
</gene>
<dbReference type="EMBL" id="HACG01052961">
    <property type="protein sequence ID" value="CEK99832.1"/>
    <property type="molecule type" value="Transcribed_RNA"/>
</dbReference>
<feature type="non-terminal residue" evidence="1">
    <location>
        <position position="1"/>
    </location>
</feature>